<dbReference type="Proteomes" id="UP000050790">
    <property type="component" value="Unassembled WGS sequence"/>
</dbReference>
<accession>A0AA84ZI41</accession>
<sequence length="183" mass="21383">MTAHCQEVAAKGFRTLWALKRTFTKLDTTMFTTVYTSLVRTKLENCVQTASPCLKGGSDILEKVQRAVNRAIPELRGLPYKERPEKLDLFTLSYRRLRGDLILMYRILRNDFGPDSFSLFPPTRSGHLRGHSTRVEKPRTNKIPVAYRFSYRVINTWNLLLKQWCLHLQLTLSREDWTLTEAY</sequence>
<reference evidence="2" key="1">
    <citation type="submission" date="2023-11" db="UniProtKB">
        <authorList>
            <consortium name="WormBaseParasite"/>
        </authorList>
    </citation>
    <scope>IDENTIFICATION</scope>
</reference>
<protein>
    <submittedName>
        <fullName evidence="2">Uncharacterized protein</fullName>
    </submittedName>
</protein>
<dbReference type="WBParaSite" id="SMRG1_29570.1">
    <property type="protein sequence ID" value="SMRG1_29570.1"/>
    <property type="gene ID" value="SMRG1_29570"/>
</dbReference>
<organism evidence="1 2">
    <name type="scientific">Schistosoma margrebowiei</name>
    <dbReference type="NCBI Taxonomy" id="48269"/>
    <lineage>
        <taxon>Eukaryota</taxon>
        <taxon>Metazoa</taxon>
        <taxon>Spiralia</taxon>
        <taxon>Lophotrochozoa</taxon>
        <taxon>Platyhelminthes</taxon>
        <taxon>Trematoda</taxon>
        <taxon>Digenea</taxon>
        <taxon>Strigeidida</taxon>
        <taxon>Schistosomatoidea</taxon>
        <taxon>Schistosomatidae</taxon>
        <taxon>Schistosoma</taxon>
    </lineage>
</organism>
<evidence type="ECO:0000313" key="2">
    <source>
        <dbReference type="WBParaSite" id="SMRG1_29570.1"/>
    </source>
</evidence>
<evidence type="ECO:0000313" key="1">
    <source>
        <dbReference type="Proteomes" id="UP000050790"/>
    </source>
</evidence>
<name>A0AA84ZI41_9TREM</name>
<proteinExistence type="predicted"/>
<dbReference type="AlphaFoldDB" id="A0AA84ZI41"/>